<dbReference type="EMBL" id="MCGH01000002">
    <property type="protein sequence ID" value="ODM07351.1"/>
    <property type="molecule type" value="Genomic_DNA"/>
</dbReference>
<dbReference type="PRINTS" id="PR00032">
    <property type="entry name" value="HTHARAC"/>
</dbReference>
<evidence type="ECO:0000313" key="8">
    <source>
        <dbReference type="Proteomes" id="UP000094067"/>
    </source>
</evidence>
<dbReference type="SUPFAM" id="SSF51215">
    <property type="entry name" value="Regulatory protein AraC"/>
    <property type="match status" value="1"/>
</dbReference>
<evidence type="ECO:0000256" key="3">
    <source>
        <dbReference type="ARBA" id="ARBA00023163"/>
    </source>
</evidence>
<dbReference type="PATRIC" id="fig|1432052.4.peg.3611"/>
<comment type="caution">
    <text evidence="5">The sequence shown here is derived from an EMBL/GenBank/DDBJ whole genome shotgun (WGS) entry which is preliminary data.</text>
</comment>
<dbReference type="InterPro" id="IPR018060">
    <property type="entry name" value="HTH_AraC"/>
</dbReference>
<reference evidence="7 9" key="3">
    <citation type="submission" date="2016-08" db="EMBL/GenBank/DDBJ databases">
        <authorList>
            <person name="Seilhamer J.J."/>
        </authorList>
    </citation>
    <scope>NUCLEOTIDE SEQUENCE [LARGE SCALE GENOMIC DNA]</scope>
    <source>
        <strain evidence="7 9">NML150140-1</strain>
    </source>
</reference>
<reference evidence="6 10" key="2">
    <citation type="submission" date="2016-08" db="EMBL/GenBank/DDBJ databases">
        <title>Characterization of Isolates of Eisenbergiella tayi Derived from Blood Cultures, Using Whole Genome Sequencing.</title>
        <authorList>
            <person name="Bernier A.-M."/>
            <person name="Burdz T."/>
            <person name="Wiebe D."/>
            <person name="Bernard K."/>
        </authorList>
    </citation>
    <scope>NUCLEOTIDE SEQUENCE [LARGE SCALE GENOMIC DNA]</scope>
    <source>
        <strain evidence="6 10">NML120146</strain>
    </source>
</reference>
<dbReference type="GO" id="GO:0003700">
    <property type="term" value="F:DNA-binding transcription factor activity"/>
    <property type="evidence" value="ECO:0007669"/>
    <property type="project" value="InterPro"/>
</dbReference>
<dbReference type="CDD" id="cd02208">
    <property type="entry name" value="cupin_RmlC-like"/>
    <property type="match status" value="1"/>
</dbReference>
<keyword evidence="2" id="KW-0238">DNA-binding</keyword>
<keyword evidence="1" id="KW-0805">Transcription regulation</keyword>
<evidence type="ECO:0000313" key="10">
    <source>
        <dbReference type="Proteomes" id="UP000094869"/>
    </source>
</evidence>
<dbReference type="PANTHER" id="PTHR43280">
    <property type="entry name" value="ARAC-FAMILY TRANSCRIPTIONAL REGULATOR"/>
    <property type="match status" value="1"/>
</dbReference>
<evidence type="ECO:0000313" key="6">
    <source>
        <dbReference type="EMBL" id="ODR45789.1"/>
    </source>
</evidence>
<dbReference type="PANTHER" id="PTHR43280:SF28">
    <property type="entry name" value="HTH-TYPE TRANSCRIPTIONAL ACTIVATOR RHAS"/>
    <property type="match status" value="1"/>
</dbReference>
<dbReference type="PROSITE" id="PS00041">
    <property type="entry name" value="HTH_ARAC_FAMILY_1"/>
    <property type="match status" value="1"/>
</dbReference>
<dbReference type="OrthoDB" id="9778008at2"/>
<dbReference type="GO" id="GO:0043565">
    <property type="term" value="F:sequence-specific DNA binding"/>
    <property type="evidence" value="ECO:0007669"/>
    <property type="project" value="InterPro"/>
</dbReference>
<feature type="domain" description="HTH araC/xylS-type" evidence="4">
    <location>
        <begin position="196"/>
        <end position="294"/>
    </location>
</feature>
<dbReference type="InterPro" id="IPR037923">
    <property type="entry name" value="HTH-like"/>
</dbReference>
<dbReference type="Pfam" id="PF07883">
    <property type="entry name" value="Cupin_2"/>
    <property type="match status" value="1"/>
</dbReference>
<dbReference type="InterPro" id="IPR013096">
    <property type="entry name" value="Cupin_2"/>
</dbReference>
<dbReference type="RefSeq" id="WP_069153020.1">
    <property type="nucleotide sequence ID" value="NZ_DAWDRA010000636.1"/>
</dbReference>
<dbReference type="InterPro" id="IPR020449">
    <property type="entry name" value="Tscrpt_reg_AraC-type_HTH"/>
</dbReference>
<dbReference type="PROSITE" id="PS01124">
    <property type="entry name" value="HTH_ARAC_FAMILY_2"/>
    <property type="match status" value="1"/>
</dbReference>
<evidence type="ECO:0000313" key="7">
    <source>
        <dbReference type="EMBL" id="ODR54991.1"/>
    </source>
</evidence>
<dbReference type="Gene3D" id="2.60.120.10">
    <property type="entry name" value="Jelly Rolls"/>
    <property type="match status" value="1"/>
</dbReference>
<protein>
    <submittedName>
        <fullName evidence="6">AraC family transcriptional regulator</fullName>
    </submittedName>
    <submittedName>
        <fullName evidence="5">Regulatory protein SoxS</fullName>
    </submittedName>
</protein>
<evidence type="ECO:0000313" key="5">
    <source>
        <dbReference type="EMBL" id="ODM07351.1"/>
    </source>
</evidence>
<keyword evidence="10" id="KW-1185">Reference proteome</keyword>
<dbReference type="EMBL" id="MEHD01000051">
    <property type="protein sequence ID" value="ODR45789.1"/>
    <property type="molecule type" value="Genomic_DNA"/>
</dbReference>
<evidence type="ECO:0000256" key="2">
    <source>
        <dbReference type="ARBA" id="ARBA00023125"/>
    </source>
</evidence>
<dbReference type="Proteomes" id="UP000094271">
    <property type="component" value="Unassembled WGS sequence"/>
</dbReference>
<evidence type="ECO:0000313" key="9">
    <source>
        <dbReference type="Proteomes" id="UP000094271"/>
    </source>
</evidence>
<dbReference type="Pfam" id="PF12833">
    <property type="entry name" value="HTH_18"/>
    <property type="match status" value="1"/>
</dbReference>
<dbReference type="InterPro" id="IPR014710">
    <property type="entry name" value="RmlC-like_jellyroll"/>
</dbReference>
<dbReference type="InterPro" id="IPR018062">
    <property type="entry name" value="HTH_AraC-typ_CS"/>
</dbReference>
<evidence type="ECO:0000256" key="1">
    <source>
        <dbReference type="ARBA" id="ARBA00023015"/>
    </source>
</evidence>
<name>A0A1E3AFZ2_9FIRM</name>
<dbReference type="Gene3D" id="1.10.10.60">
    <property type="entry name" value="Homeodomain-like"/>
    <property type="match status" value="2"/>
</dbReference>
<proteinExistence type="predicted"/>
<dbReference type="AlphaFoldDB" id="A0A1E3AFZ2"/>
<organism evidence="5 8">
    <name type="scientific">Eisenbergiella tayi</name>
    <dbReference type="NCBI Taxonomy" id="1432052"/>
    <lineage>
        <taxon>Bacteria</taxon>
        <taxon>Bacillati</taxon>
        <taxon>Bacillota</taxon>
        <taxon>Clostridia</taxon>
        <taxon>Lachnospirales</taxon>
        <taxon>Lachnospiraceae</taxon>
        <taxon>Eisenbergiella</taxon>
    </lineage>
</organism>
<dbReference type="EMBL" id="MEHA01000002">
    <property type="protein sequence ID" value="ODR54991.1"/>
    <property type="molecule type" value="Genomic_DNA"/>
</dbReference>
<sequence length="296" mass="34797">MKIINVDIMQDTSEIVHYDEMGIPLYVRIGELSFYPGKKALCHWHEDMEFIRILKGEMNYYVNGHNVLLKENDGIMVNTRQLHYGYSVCQHDCTFICILFHPSLLSANKTLYRKYVQPVLDNRQLDYLYLDASRRESSLILKYLDQISERKKGGETGYDLEIVGLLNLLWRNVFSLSERGQPETEDTKASDIRLQKDMVSYIHQHFSEKITLDDIAASVGVCRSKCCRIFKRYLQQSPVDFMNIYRLEVSAYLLRNTDNSITQIAVDCGFNHLSYFSQQFIRHFKCTPREYRHNNL</sequence>
<gene>
    <name evidence="5" type="primary">soxS_7</name>
    <name evidence="7" type="ORF">BEI59_03445</name>
    <name evidence="5" type="ORF">BEI61_03241</name>
    <name evidence="6" type="ORF">BEI63_28845</name>
</gene>
<dbReference type="SMART" id="SM00342">
    <property type="entry name" value="HTH_ARAC"/>
    <property type="match status" value="1"/>
</dbReference>
<keyword evidence="3" id="KW-0804">Transcription</keyword>
<accession>A0A1E3AFZ2</accession>
<dbReference type="InterPro" id="IPR009057">
    <property type="entry name" value="Homeodomain-like_sf"/>
</dbReference>
<evidence type="ECO:0000259" key="4">
    <source>
        <dbReference type="PROSITE" id="PS01124"/>
    </source>
</evidence>
<reference evidence="5 8" key="1">
    <citation type="submission" date="2016-07" db="EMBL/GenBank/DDBJ databases">
        <title>Characterization of isolates of Eisenbergiella tayi derived from blood cultures, using whole genome sequencing.</title>
        <authorList>
            <person name="Burdz T."/>
            <person name="Wiebe D."/>
            <person name="Huynh C."/>
            <person name="Bernard K."/>
        </authorList>
    </citation>
    <scope>NUCLEOTIDE SEQUENCE [LARGE SCALE GENOMIC DNA]</scope>
    <source>
        <strain evidence="5 8">NML 110608</strain>
    </source>
</reference>
<dbReference type="Proteomes" id="UP000094869">
    <property type="component" value="Unassembled WGS sequence"/>
</dbReference>
<dbReference type="Proteomes" id="UP000094067">
    <property type="component" value="Unassembled WGS sequence"/>
</dbReference>
<dbReference type="SUPFAM" id="SSF46689">
    <property type="entry name" value="Homeodomain-like"/>
    <property type="match status" value="2"/>
</dbReference>